<dbReference type="Proteomes" id="UP000823862">
    <property type="component" value="Unassembled WGS sequence"/>
</dbReference>
<sequence length="286" mass="33273">MKQSLFFFIIWFGCCQLQAQPKAARVIVPPIRSMDCDKAVLAGEANLRVSYALNADDLSDMGTYIDLQYLLVGEGVSKYYSALLSASDSLIHVWRKEHPNSPGVPLWLGEGGKRYDWWSEYQYTEIFKEGDEITVYSRMPHPLQRYDCWHKEPYPLQQWSIQNDTLTVCGYKCQKAVCHFRGRNFEAWFAPDIPVSQGPWKFGGLPGLILKLYDVDGLYRFECVNIEQGKFSIKKYDYSGYKQMDRSRLLKLQRRINEDFFRLTGVVDDQGKPLSFYTPYEPLELE</sequence>
<accession>A0A9D2HT45</accession>
<dbReference type="Pfam" id="PF09697">
    <property type="entry name" value="Porph_ging"/>
    <property type="match status" value="1"/>
</dbReference>
<name>A0A9D2HT45_9BACE</name>
<evidence type="ECO:0000313" key="2">
    <source>
        <dbReference type="Proteomes" id="UP000823862"/>
    </source>
</evidence>
<comment type="caution">
    <text evidence="1">The sequence shown here is derived from an EMBL/GenBank/DDBJ whole genome shotgun (WGS) entry which is preliminary data.</text>
</comment>
<reference evidence="1" key="2">
    <citation type="submission" date="2021-04" db="EMBL/GenBank/DDBJ databases">
        <authorList>
            <person name="Gilroy R."/>
        </authorList>
    </citation>
    <scope>NUCLEOTIDE SEQUENCE</scope>
    <source>
        <strain evidence="1">ChiHjej12B11-9795</strain>
    </source>
</reference>
<gene>
    <name evidence="1" type="ORF">H9950_01155</name>
</gene>
<dbReference type="InterPro" id="IPR005901">
    <property type="entry name" value="GLPGLI"/>
</dbReference>
<dbReference type="AlphaFoldDB" id="A0A9D2HT45"/>
<evidence type="ECO:0000313" key="1">
    <source>
        <dbReference type="EMBL" id="HJA84804.1"/>
    </source>
</evidence>
<organism evidence="1 2">
    <name type="scientific">Candidatus Bacteroides avicola</name>
    <dbReference type="NCBI Taxonomy" id="2838468"/>
    <lineage>
        <taxon>Bacteria</taxon>
        <taxon>Pseudomonadati</taxon>
        <taxon>Bacteroidota</taxon>
        <taxon>Bacteroidia</taxon>
        <taxon>Bacteroidales</taxon>
        <taxon>Bacteroidaceae</taxon>
        <taxon>Bacteroides</taxon>
    </lineage>
</organism>
<protein>
    <submittedName>
        <fullName evidence="1">GLPGLI family protein</fullName>
    </submittedName>
</protein>
<dbReference type="EMBL" id="DWZI01000004">
    <property type="protein sequence ID" value="HJA84804.1"/>
    <property type="molecule type" value="Genomic_DNA"/>
</dbReference>
<proteinExistence type="predicted"/>
<dbReference type="NCBIfam" id="TIGR01200">
    <property type="entry name" value="GLPGLI"/>
    <property type="match status" value="1"/>
</dbReference>
<reference evidence="1" key="1">
    <citation type="journal article" date="2021" name="PeerJ">
        <title>Extensive microbial diversity within the chicken gut microbiome revealed by metagenomics and culture.</title>
        <authorList>
            <person name="Gilroy R."/>
            <person name="Ravi A."/>
            <person name="Getino M."/>
            <person name="Pursley I."/>
            <person name="Horton D.L."/>
            <person name="Alikhan N.F."/>
            <person name="Baker D."/>
            <person name="Gharbi K."/>
            <person name="Hall N."/>
            <person name="Watson M."/>
            <person name="Adriaenssens E.M."/>
            <person name="Foster-Nyarko E."/>
            <person name="Jarju S."/>
            <person name="Secka A."/>
            <person name="Antonio M."/>
            <person name="Oren A."/>
            <person name="Chaudhuri R.R."/>
            <person name="La Ragione R."/>
            <person name="Hildebrand F."/>
            <person name="Pallen M.J."/>
        </authorList>
    </citation>
    <scope>NUCLEOTIDE SEQUENCE</scope>
    <source>
        <strain evidence="1">ChiHjej12B11-9795</strain>
    </source>
</reference>